<dbReference type="Pfam" id="PF13812">
    <property type="entry name" value="PPR_3"/>
    <property type="match status" value="1"/>
</dbReference>
<organism evidence="5 6">
    <name type="scientific">Quercus lobata</name>
    <name type="common">Valley oak</name>
    <dbReference type="NCBI Taxonomy" id="97700"/>
    <lineage>
        <taxon>Eukaryota</taxon>
        <taxon>Viridiplantae</taxon>
        <taxon>Streptophyta</taxon>
        <taxon>Embryophyta</taxon>
        <taxon>Tracheophyta</taxon>
        <taxon>Spermatophyta</taxon>
        <taxon>Magnoliopsida</taxon>
        <taxon>eudicotyledons</taxon>
        <taxon>Gunneridae</taxon>
        <taxon>Pentapetalae</taxon>
        <taxon>rosids</taxon>
        <taxon>fabids</taxon>
        <taxon>Fagales</taxon>
        <taxon>Fagaceae</taxon>
        <taxon>Quercus</taxon>
    </lineage>
</organism>
<feature type="repeat" description="PPR" evidence="3">
    <location>
        <begin position="824"/>
        <end position="858"/>
    </location>
</feature>
<feature type="compositionally biased region" description="Basic and acidic residues" evidence="4">
    <location>
        <begin position="288"/>
        <end position="316"/>
    </location>
</feature>
<evidence type="ECO:0000313" key="6">
    <source>
        <dbReference type="Proteomes" id="UP000594261"/>
    </source>
</evidence>
<keyword evidence="2" id="KW-0677">Repeat</keyword>
<feature type="repeat" description="PPR" evidence="3">
    <location>
        <begin position="719"/>
        <end position="753"/>
    </location>
</feature>
<feature type="repeat" description="PPR" evidence="3">
    <location>
        <begin position="859"/>
        <end position="893"/>
    </location>
</feature>
<name>A0A7N2LJ30_QUELO</name>
<evidence type="ECO:0008006" key="7">
    <source>
        <dbReference type="Google" id="ProtNLM"/>
    </source>
</evidence>
<dbReference type="EnsemblPlants" id="QL04p089735:mrna">
    <property type="protein sequence ID" value="QL04p089735:mrna"/>
    <property type="gene ID" value="QL04p089735"/>
</dbReference>
<accession>A0A7N2LJ30</accession>
<dbReference type="InterPro" id="IPR011990">
    <property type="entry name" value="TPR-like_helical_dom_sf"/>
</dbReference>
<dbReference type="PANTHER" id="PTHR47447:SF17">
    <property type="entry name" value="OS12G0638900 PROTEIN"/>
    <property type="match status" value="1"/>
</dbReference>
<reference evidence="5" key="2">
    <citation type="submission" date="2021-01" db="UniProtKB">
        <authorList>
            <consortium name="EnsemblPlants"/>
        </authorList>
    </citation>
    <scope>IDENTIFICATION</scope>
</reference>
<feature type="region of interest" description="Disordered" evidence="4">
    <location>
        <begin position="280"/>
        <end position="316"/>
    </location>
</feature>
<feature type="compositionally biased region" description="Basic and acidic residues" evidence="4">
    <location>
        <begin position="361"/>
        <end position="379"/>
    </location>
</feature>
<dbReference type="InParanoid" id="A0A7N2LJ30"/>
<feature type="repeat" description="PPR" evidence="3">
    <location>
        <begin position="894"/>
        <end position="928"/>
    </location>
</feature>
<evidence type="ECO:0000256" key="1">
    <source>
        <dbReference type="ARBA" id="ARBA00007626"/>
    </source>
</evidence>
<dbReference type="NCBIfam" id="TIGR00756">
    <property type="entry name" value="PPR"/>
    <property type="match status" value="11"/>
</dbReference>
<dbReference type="PANTHER" id="PTHR47447">
    <property type="entry name" value="OS03G0856100 PROTEIN"/>
    <property type="match status" value="1"/>
</dbReference>
<evidence type="ECO:0000256" key="4">
    <source>
        <dbReference type="SAM" id="MobiDB-lite"/>
    </source>
</evidence>
<evidence type="ECO:0000256" key="3">
    <source>
        <dbReference type="PROSITE-ProRule" id="PRU00708"/>
    </source>
</evidence>
<feature type="repeat" description="PPR" evidence="3">
    <location>
        <begin position="999"/>
        <end position="1033"/>
    </location>
</feature>
<feature type="repeat" description="PPR" evidence="3">
    <location>
        <begin position="789"/>
        <end position="823"/>
    </location>
</feature>
<comment type="similarity">
    <text evidence="1">Belongs to the PPR family. P subfamily.</text>
</comment>
<dbReference type="Proteomes" id="UP000594261">
    <property type="component" value="Chromosome 4"/>
</dbReference>
<evidence type="ECO:0000313" key="5">
    <source>
        <dbReference type="EnsemblPlants" id="QL04p089735:mrna"/>
    </source>
</evidence>
<reference evidence="5 6" key="1">
    <citation type="journal article" date="2016" name="G3 (Bethesda)">
        <title>First Draft Assembly and Annotation of the Genome of a California Endemic Oak Quercus lobata Nee (Fagaceae).</title>
        <authorList>
            <person name="Sork V.L."/>
            <person name="Fitz-Gibbon S.T."/>
            <person name="Puiu D."/>
            <person name="Crepeau M."/>
            <person name="Gugger P.F."/>
            <person name="Sherman R."/>
            <person name="Stevens K."/>
            <person name="Langley C.H."/>
            <person name="Pellegrini M."/>
            <person name="Salzberg S.L."/>
        </authorList>
    </citation>
    <scope>NUCLEOTIDE SEQUENCE [LARGE SCALE GENOMIC DNA]</scope>
    <source>
        <strain evidence="5 6">cv. SW786</strain>
    </source>
</reference>
<proteinExistence type="inferred from homology"/>
<sequence length="1098" mass="125211">MDIILEYENLKLQVKDEITKKWNNLDDDSKLEYRREARENCENYANLKHNIPCKPRKVSLDTRCTLGRVRLMVNKLNLRQKSVIQELGFGSLLDLKFINLDRDLCKWLIDHFDQNSCALDICGKRLPISTEDVEYILGIRSNGVDISIVGSAEEINHMCQQYGLNVEGDIPIKLLEDELNKMETFGNEFLVVTQMEGGYETVNIPLEKQYINQSHAMPCRDEHKPNMNVIANNMETFKNEIVLELKNVAKRECTGHTIDLDLNDIVEDLKNETKVLPKKESTSLVQEKMNHDDTVHVKKESKKESTFPVQDKRHQDDTSKPICLELKNVAKREHTGHTIDLDLNDIVEELKNETKVLLKKESTSPVQDKMDQDDTVHVKKESKKKSTSPVQDKMHQDDTVPIKREFKMVSSSPIQDTIENDRNVHMVGLSKSIKEPGSKTVLSRNVDVDMLQLTFPHNNRIIASCVTHSAKSKVTKSLKRSPIVTSQVVVPNLKKMKKIKDTSQESRLVDEESINEFAPFTELEKIICNYIFNKDLDGSEVLASMKYEYGDRAAFFSLLPNQWISSQIINLTICMMTLEEKKYGQLYAWHLPTHFSQKMIEEDGNPTLEWFKRTYRDDDKYMSRLMCCEQIKGLDKLLSYLEKDSYTNSITKFPLKSPPLDPIQDNGEALEVYRRAVSEGNKPSLKTYSALMVALGKRRDIETIMDLLKEMESLGLRPNIYTFTICIRALGRAGKFDEVYAILKRMDDEGCGPDVVTYTIILDALCNVGKLDNAKQLFAKMKATRHKPDRVTYITLLNKFSDSGDLETFKEIWSEMEVDGYAPDVVTFTIFVDALCKAGNVDKAFSILDVMKKQGISPNLHTYNTLICGLLRVSRLDEALKLFSDTGSLGVEPTAYTYILFIDYYGKSGDPTKAFQTFQEMKIRGIVPNVVVCNASLYSLAEMGRLGEATDIFNGLKNSGIAPNSVTYNMMMKCHSKLGQVDEAIKLLSEMMENECEPDVIVINSLIDTLYKANRVEEAWQMFCRIKDMKLAPTVVTYNTLLDGLGKKGEVQKAMELFESMTRHGCPPNTITFNILLDCLGKNEEVDLALKMHFEMKN</sequence>
<feature type="repeat" description="PPR" evidence="3">
    <location>
        <begin position="684"/>
        <end position="718"/>
    </location>
</feature>
<feature type="repeat" description="PPR" evidence="3">
    <location>
        <begin position="964"/>
        <end position="998"/>
    </location>
</feature>
<dbReference type="InterPro" id="IPR002885">
    <property type="entry name" value="PPR_rpt"/>
</dbReference>
<dbReference type="SUPFAM" id="SSF81901">
    <property type="entry name" value="HCP-like"/>
    <property type="match status" value="1"/>
</dbReference>
<evidence type="ECO:0000256" key="2">
    <source>
        <dbReference type="ARBA" id="ARBA00022737"/>
    </source>
</evidence>
<feature type="repeat" description="PPR" evidence="3">
    <location>
        <begin position="929"/>
        <end position="963"/>
    </location>
</feature>
<dbReference type="EMBL" id="LRBV02000004">
    <property type="status" value="NOT_ANNOTATED_CDS"/>
    <property type="molecule type" value="Genomic_DNA"/>
</dbReference>
<dbReference type="Gene3D" id="1.25.40.10">
    <property type="entry name" value="Tetratricopeptide repeat domain"/>
    <property type="match status" value="5"/>
</dbReference>
<dbReference type="PROSITE" id="PS51375">
    <property type="entry name" value="PPR"/>
    <property type="match status" value="12"/>
</dbReference>
<feature type="region of interest" description="Disordered" evidence="4">
    <location>
        <begin position="361"/>
        <end position="396"/>
    </location>
</feature>
<dbReference type="AlphaFoldDB" id="A0A7N2LJ30"/>
<feature type="repeat" description="PPR" evidence="3">
    <location>
        <begin position="1069"/>
        <end position="1098"/>
    </location>
</feature>
<feature type="repeat" description="PPR" evidence="3">
    <location>
        <begin position="754"/>
        <end position="788"/>
    </location>
</feature>
<protein>
    <recommendedName>
        <fullName evidence="7">Pentatricopeptide repeat-containing protein</fullName>
    </recommendedName>
</protein>
<feature type="repeat" description="PPR" evidence="3">
    <location>
        <begin position="1034"/>
        <end position="1068"/>
    </location>
</feature>
<dbReference type="Gramene" id="QL04p089735:mrna">
    <property type="protein sequence ID" value="QL04p089735:mrna"/>
    <property type="gene ID" value="QL04p089735"/>
</dbReference>
<keyword evidence="6" id="KW-1185">Reference proteome</keyword>
<dbReference type="Pfam" id="PF13041">
    <property type="entry name" value="PPR_2"/>
    <property type="match status" value="5"/>
</dbReference>